<evidence type="ECO:0000313" key="9">
    <source>
        <dbReference type="Proteomes" id="UP000007517"/>
    </source>
</evidence>
<feature type="transmembrane region" description="Helical" evidence="6">
    <location>
        <begin position="214"/>
        <end position="233"/>
    </location>
</feature>
<sequence length="251" mass="25867">MDLLPLAFLSLIAGVVSFTSPCALPLLPGYVSYVSSLAPPVGVPAAATGGTTSAPTRDRVLAGSLLFVLGFTIVFTALGATASSLALLLAQHRATVNVVGGVFIVAMGLATAGVLRLPLLHRQVRMDLSRMGRGPGSALALGAAFAFGWTPCVGPVLAAILTTAAGSGTVARGALLLLLYSIGLGIPFLLVALGVRRGRLRLDWLRRNSRKIEVFGGVLLIAMGIGIATGSWTRLMSGMLAFYAQFGWPPI</sequence>
<dbReference type="GO" id="GO:0016020">
    <property type="term" value="C:membrane"/>
    <property type="evidence" value="ECO:0007669"/>
    <property type="project" value="UniProtKB-SubCell"/>
</dbReference>
<protein>
    <submittedName>
        <fullName evidence="8">Cytochrome c-type biogenesis protein CcdA thiol-disulfide oxido-reductase</fullName>
    </submittedName>
</protein>
<dbReference type="PANTHER" id="PTHR31272">
    <property type="entry name" value="CYTOCHROME C-TYPE BIOGENESIS PROTEIN HI_1454-RELATED"/>
    <property type="match status" value="1"/>
</dbReference>
<dbReference type="eggNOG" id="COG0785">
    <property type="taxonomic scope" value="Bacteria"/>
</dbReference>
<dbReference type="HOGENOM" id="CLU_053225_2_1_11"/>
<feature type="transmembrane region" description="Helical" evidence="6">
    <location>
        <begin position="138"/>
        <end position="161"/>
    </location>
</feature>
<keyword evidence="5 6" id="KW-0472">Membrane</keyword>
<feature type="transmembrane region" description="Helical" evidence="6">
    <location>
        <begin position="60"/>
        <end position="90"/>
    </location>
</feature>
<evidence type="ECO:0000256" key="6">
    <source>
        <dbReference type="SAM" id="Phobius"/>
    </source>
</evidence>
<name>H6RQ46_BLASD</name>
<keyword evidence="9" id="KW-1185">Reference proteome</keyword>
<dbReference type="InterPro" id="IPR003834">
    <property type="entry name" value="Cyt_c_assmbl_TM_dom"/>
</dbReference>
<reference evidence="8 9" key="1">
    <citation type="journal article" date="2012" name="J. Bacteriol.">
        <title>Genome Sequence of Blastococcus saxobsidens DD2, a Stone-Inhabiting Bacterium.</title>
        <authorList>
            <person name="Chouaia B."/>
            <person name="Crotti E."/>
            <person name="Brusetti L."/>
            <person name="Daffonchio D."/>
            <person name="Essoussi I."/>
            <person name="Nouioui I."/>
            <person name="Sbissi I."/>
            <person name="Ghodhbane-Gtari F."/>
            <person name="Gtari M."/>
            <person name="Vacherie B."/>
            <person name="Barbe V."/>
            <person name="Medigue C."/>
            <person name="Gury J."/>
            <person name="Pujic P."/>
            <person name="Normand P."/>
        </authorList>
    </citation>
    <scope>NUCLEOTIDE SEQUENCE [LARGE SCALE GENOMIC DNA]</scope>
    <source>
        <strain evidence="8 9">DD2</strain>
    </source>
</reference>
<dbReference type="PANTHER" id="PTHR31272:SF4">
    <property type="entry name" value="CYTOCHROME C-TYPE BIOGENESIS PROTEIN HI_1454-RELATED"/>
    <property type="match status" value="1"/>
</dbReference>
<evidence type="ECO:0000256" key="4">
    <source>
        <dbReference type="ARBA" id="ARBA00022989"/>
    </source>
</evidence>
<comment type="subcellular location">
    <subcellularLocation>
        <location evidence="1">Membrane</location>
        <topology evidence="1">Multi-pass membrane protein</topology>
    </subcellularLocation>
</comment>
<dbReference type="OrthoDB" id="9803065at2"/>
<dbReference type="EMBL" id="FO117623">
    <property type="protein sequence ID" value="CCG02815.1"/>
    <property type="molecule type" value="Genomic_DNA"/>
</dbReference>
<evidence type="ECO:0000313" key="8">
    <source>
        <dbReference type="EMBL" id="CCG02815.1"/>
    </source>
</evidence>
<dbReference type="Proteomes" id="UP000007517">
    <property type="component" value="Chromosome"/>
</dbReference>
<evidence type="ECO:0000256" key="3">
    <source>
        <dbReference type="ARBA" id="ARBA00022692"/>
    </source>
</evidence>
<dbReference type="RefSeq" id="WP_014375698.1">
    <property type="nucleotide sequence ID" value="NC_016943.1"/>
</dbReference>
<proteinExistence type="inferred from homology"/>
<feature type="domain" description="Cytochrome C biogenesis protein transmembrane" evidence="7">
    <location>
        <begin position="9"/>
        <end position="225"/>
    </location>
</feature>
<dbReference type="KEGG" id="bsd:BLASA_1899"/>
<comment type="similarity">
    <text evidence="2">Belongs to the DsbD family.</text>
</comment>
<evidence type="ECO:0000256" key="5">
    <source>
        <dbReference type="ARBA" id="ARBA00023136"/>
    </source>
</evidence>
<accession>H6RQ46</accession>
<keyword evidence="3 6" id="KW-0812">Transmembrane</keyword>
<dbReference type="InterPro" id="IPR051790">
    <property type="entry name" value="Cytochrome_c-biogenesis_DsbD"/>
</dbReference>
<evidence type="ECO:0000256" key="2">
    <source>
        <dbReference type="ARBA" id="ARBA00006143"/>
    </source>
</evidence>
<evidence type="ECO:0000259" key="7">
    <source>
        <dbReference type="Pfam" id="PF02683"/>
    </source>
</evidence>
<evidence type="ECO:0000256" key="1">
    <source>
        <dbReference type="ARBA" id="ARBA00004141"/>
    </source>
</evidence>
<dbReference type="STRING" id="1146883.BLASA_1899"/>
<gene>
    <name evidence="8" type="ordered locus">BLASA_1899</name>
</gene>
<organism evidence="8 9">
    <name type="scientific">Blastococcus saxobsidens (strain DD2)</name>
    <dbReference type="NCBI Taxonomy" id="1146883"/>
    <lineage>
        <taxon>Bacteria</taxon>
        <taxon>Bacillati</taxon>
        <taxon>Actinomycetota</taxon>
        <taxon>Actinomycetes</taxon>
        <taxon>Geodermatophilales</taxon>
        <taxon>Geodermatophilaceae</taxon>
        <taxon>Blastococcus</taxon>
    </lineage>
</organism>
<dbReference type="GO" id="GO:0017004">
    <property type="term" value="P:cytochrome complex assembly"/>
    <property type="evidence" value="ECO:0007669"/>
    <property type="project" value="InterPro"/>
</dbReference>
<feature type="transmembrane region" description="Helical" evidence="6">
    <location>
        <begin position="96"/>
        <end position="117"/>
    </location>
</feature>
<feature type="transmembrane region" description="Helical" evidence="6">
    <location>
        <begin position="173"/>
        <end position="193"/>
    </location>
</feature>
<keyword evidence="4 6" id="KW-1133">Transmembrane helix</keyword>
<reference evidence="9" key="2">
    <citation type="submission" date="2012-02" db="EMBL/GenBank/DDBJ databases">
        <title>Complete genome sequence of Blastococcus saxobsidens strain DD2.</title>
        <authorList>
            <person name="Genoscope."/>
        </authorList>
    </citation>
    <scope>NUCLEOTIDE SEQUENCE [LARGE SCALE GENOMIC DNA]</scope>
    <source>
        <strain evidence="9">DD2</strain>
    </source>
</reference>
<dbReference type="AlphaFoldDB" id="H6RQ46"/>
<dbReference type="Pfam" id="PF02683">
    <property type="entry name" value="DsbD_TM"/>
    <property type="match status" value="1"/>
</dbReference>